<dbReference type="EMBL" id="ML732764">
    <property type="protein sequence ID" value="KAB8279784.1"/>
    <property type="molecule type" value="Genomic_DNA"/>
</dbReference>
<organism evidence="1 2">
    <name type="scientific">Aspergillus minisclerotigenes</name>
    <dbReference type="NCBI Taxonomy" id="656917"/>
    <lineage>
        <taxon>Eukaryota</taxon>
        <taxon>Fungi</taxon>
        <taxon>Dikarya</taxon>
        <taxon>Ascomycota</taxon>
        <taxon>Pezizomycotina</taxon>
        <taxon>Eurotiomycetes</taxon>
        <taxon>Eurotiomycetidae</taxon>
        <taxon>Eurotiales</taxon>
        <taxon>Aspergillaceae</taxon>
        <taxon>Aspergillus</taxon>
        <taxon>Aspergillus subgen. Circumdati</taxon>
    </lineage>
</organism>
<dbReference type="Proteomes" id="UP000326289">
    <property type="component" value="Unassembled WGS sequence"/>
</dbReference>
<accession>A0A5N6JPA2</accession>
<keyword evidence="2" id="KW-1185">Reference proteome</keyword>
<reference evidence="1 2" key="1">
    <citation type="submission" date="2019-04" db="EMBL/GenBank/DDBJ databases">
        <title>Fungal friends and foes A comparative genomics study of 23 Aspergillus species from section Flavi.</title>
        <authorList>
            <consortium name="DOE Joint Genome Institute"/>
            <person name="Kjaerbolling I."/>
            <person name="Vesth T.C."/>
            <person name="Frisvad J.C."/>
            <person name="Nybo J.L."/>
            <person name="Theobald S."/>
            <person name="Kildgaard S."/>
            <person name="Petersen T.I."/>
            <person name="Kuo A."/>
            <person name="Sato A."/>
            <person name="Lyhne E.K."/>
            <person name="Kogle M.E."/>
            <person name="Wiebenga A."/>
            <person name="Kun R.S."/>
            <person name="Lubbers R.J."/>
            <person name="Makela M.R."/>
            <person name="Barry K."/>
            <person name="Chovatia M."/>
            <person name="Clum A."/>
            <person name="Daum C."/>
            <person name="Haridas S."/>
            <person name="He G."/>
            <person name="LaButti K."/>
            <person name="Lipzen A."/>
            <person name="Mondo S."/>
            <person name="Pangilinan J."/>
            <person name="Riley R."/>
            <person name="Salamov A."/>
            <person name="Simmons B.A."/>
            <person name="Magnuson J.K."/>
            <person name="Henrissat B."/>
            <person name="Mortensen U.H."/>
            <person name="Larsen T.O."/>
            <person name="De vries R.P."/>
            <person name="Grigoriev I.V."/>
            <person name="Machida M."/>
            <person name="Baker S.E."/>
            <person name="Andersen M.R."/>
        </authorList>
    </citation>
    <scope>NUCLEOTIDE SEQUENCE [LARGE SCALE GENOMIC DNA]</scope>
    <source>
        <strain evidence="1 2">CBS 117635</strain>
    </source>
</reference>
<name>A0A5N6JPA2_9EURO</name>
<proteinExistence type="predicted"/>
<protein>
    <submittedName>
        <fullName evidence="1">Uncharacterized protein</fullName>
    </submittedName>
</protein>
<gene>
    <name evidence="1" type="ORF">BDV30DRAFT_202127</name>
</gene>
<evidence type="ECO:0000313" key="2">
    <source>
        <dbReference type="Proteomes" id="UP000326289"/>
    </source>
</evidence>
<evidence type="ECO:0000313" key="1">
    <source>
        <dbReference type="EMBL" id="KAB8279784.1"/>
    </source>
</evidence>
<sequence>MDRLNGMECTYWLIVEHHVEGMSGWKRSPSRLKSICRCANSQRSASPTRSIIHLFEFKHSQWQLKGSTGWKHVPKRLNTKRTMCFD</sequence>
<dbReference type="AlphaFoldDB" id="A0A5N6JPA2"/>